<evidence type="ECO:0000256" key="4">
    <source>
        <dbReference type="ARBA" id="ARBA00022989"/>
    </source>
</evidence>
<dbReference type="PANTHER" id="PTHR28259">
    <property type="entry name" value="FLUORIDE EXPORT PROTEIN 1-RELATED"/>
    <property type="match status" value="1"/>
</dbReference>
<dbReference type="Proteomes" id="UP000218113">
    <property type="component" value="Unassembled WGS sequence"/>
</dbReference>
<evidence type="ECO:0000256" key="6">
    <source>
        <dbReference type="ARBA" id="ARBA00023303"/>
    </source>
</evidence>
<dbReference type="EMBL" id="NVSR01000003">
    <property type="protein sequence ID" value="PCI30609.1"/>
    <property type="molecule type" value="Genomic_DNA"/>
</dbReference>
<dbReference type="GO" id="GO:0005886">
    <property type="term" value="C:plasma membrane"/>
    <property type="evidence" value="ECO:0007669"/>
    <property type="project" value="UniProtKB-SubCell"/>
</dbReference>
<feature type="binding site" evidence="9">
    <location>
        <position position="76"/>
    </location>
    <ligand>
        <name>Na(+)</name>
        <dbReference type="ChEBI" id="CHEBI:29101"/>
        <note>structural</note>
    </ligand>
</feature>
<evidence type="ECO:0000256" key="7">
    <source>
        <dbReference type="ARBA" id="ARBA00035120"/>
    </source>
</evidence>
<evidence type="ECO:0000256" key="8">
    <source>
        <dbReference type="ARBA" id="ARBA00035585"/>
    </source>
</evidence>
<keyword evidence="3 9" id="KW-0812">Transmembrane</keyword>
<comment type="subcellular location">
    <subcellularLocation>
        <location evidence="1 9">Cell membrane</location>
        <topology evidence="1 9">Multi-pass membrane protein</topology>
    </subcellularLocation>
</comment>
<gene>
    <name evidence="9 10" type="primary">crcB</name>
    <name evidence="9" type="synonym">fluC</name>
    <name evidence="10" type="ORF">COB67_01270</name>
</gene>
<dbReference type="AlphaFoldDB" id="A0A2A4TBA7"/>
<keyword evidence="9" id="KW-0915">Sodium</keyword>
<feature type="binding site" evidence="9">
    <location>
        <position position="79"/>
    </location>
    <ligand>
        <name>Na(+)</name>
        <dbReference type="ChEBI" id="CHEBI:29101"/>
        <note>structural</note>
    </ligand>
</feature>
<evidence type="ECO:0000256" key="3">
    <source>
        <dbReference type="ARBA" id="ARBA00022692"/>
    </source>
</evidence>
<keyword evidence="6 9" id="KW-0407">Ion channel</keyword>
<feature type="transmembrane region" description="Helical" evidence="9">
    <location>
        <begin position="68"/>
        <end position="86"/>
    </location>
</feature>
<name>A0A2A4TBA7_9DELT</name>
<evidence type="ECO:0000256" key="9">
    <source>
        <dbReference type="HAMAP-Rule" id="MF_00454"/>
    </source>
</evidence>
<feature type="transmembrane region" description="Helical" evidence="9">
    <location>
        <begin position="98"/>
        <end position="120"/>
    </location>
</feature>
<dbReference type="NCBIfam" id="TIGR00494">
    <property type="entry name" value="crcB"/>
    <property type="match status" value="1"/>
</dbReference>
<keyword evidence="9" id="KW-0479">Metal-binding</keyword>
<dbReference type="InterPro" id="IPR003691">
    <property type="entry name" value="FluC"/>
</dbReference>
<comment type="activity regulation">
    <text evidence="9">Na(+) is not transported, but it plays an essential structural role and its presence is essential for fluoride channel function.</text>
</comment>
<accession>A0A2A4TBA7</accession>
<comment type="function">
    <text evidence="9">Fluoride-specific ion channel. Important for reducing fluoride concentration in the cell, thus reducing its toxicity.</text>
</comment>
<keyword evidence="5 9" id="KW-0472">Membrane</keyword>
<dbReference type="PROSITE" id="PS51257">
    <property type="entry name" value="PROKAR_LIPOPROTEIN"/>
    <property type="match status" value="1"/>
</dbReference>
<evidence type="ECO:0000256" key="5">
    <source>
        <dbReference type="ARBA" id="ARBA00023136"/>
    </source>
</evidence>
<dbReference type="GO" id="GO:0062054">
    <property type="term" value="F:fluoride channel activity"/>
    <property type="evidence" value="ECO:0007669"/>
    <property type="project" value="UniProtKB-UniRule"/>
</dbReference>
<dbReference type="PANTHER" id="PTHR28259:SF1">
    <property type="entry name" value="FLUORIDE EXPORT PROTEIN 1-RELATED"/>
    <property type="match status" value="1"/>
</dbReference>
<reference evidence="11" key="1">
    <citation type="submission" date="2017-08" db="EMBL/GenBank/DDBJ databases">
        <title>A dynamic microbial community with high functional redundancy inhabits the cold, oxic subseafloor aquifer.</title>
        <authorList>
            <person name="Tully B.J."/>
            <person name="Wheat C.G."/>
            <person name="Glazer B.T."/>
            <person name="Huber J.A."/>
        </authorList>
    </citation>
    <scope>NUCLEOTIDE SEQUENCE [LARGE SCALE GENOMIC DNA]</scope>
</reference>
<comment type="similarity">
    <text evidence="7 9">Belongs to the fluoride channel Fluc/FEX (TC 1.A.43) family.</text>
</comment>
<keyword evidence="4 9" id="KW-1133">Transmembrane helix</keyword>
<dbReference type="GO" id="GO:0140114">
    <property type="term" value="P:cellular detoxification of fluoride"/>
    <property type="evidence" value="ECO:0007669"/>
    <property type="project" value="UniProtKB-UniRule"/>
</dbReference>
<proteinExistence type="inferred from homology"/>
<feature type="transmembrane region" description="Helical" evidence="9">
    <location>
        <begin position="33"/>
        <end position="56"/>
    </location>
</feature>
<dbReference type="HAMAP" id="MF_00454">
    <property type="entry name" value="FluC"/>
    <property type="match status" value="1"/>
</dbReference>
<keyword evidence="9" id="KW-0406">Ion transport</keyword>
<evidence type="ECO:0000313" key="10">
    <source>
        <dbReference type="EMBL" id="PCI30609.1"/>
    </source>
</evidence>
<protein>
    <recommendedName>
        <fullName evidence="9">Fluoride-specific ion channel FluC</fullName>
    </recommendedName>
</protein>
<evidence type="ECO:0000256" key="2">
    <source>
        <dbReference type="ARBA" id="ARBA00022475"/>
    </source>
</evidence>
<keyword evidence="9" id="KW-0813">Transport</keyword>
<comment type="catalytic activity">
    <reaction evidence="8">
        <text>fluoride(in) = fluoride(out)</text>
        <dbReference type="Rhea" id="RHEA:76159"/>
        <dbReference type="ChEBI" id="CHEBI:17051"/>
    </reaction>
    <physiologicalReaction direction="left-to-right" evidence="8">
        <dbReference type="Rhea" id="RHEA:76160"/>
    </physiologicalReaction>
</comment>
<evidence type="ECO:0000313" key="11">
    <source>
        <dbReference type="Proteomes" id="UP000218113"/>
    </source>
</evidence>
<dbReference type="GO" id="GO:0046872">
    <property type="term" value="F:metal ion binding"/>
    <property type="evidence" value="ECO:0007669"/>
    <property type="project" value="UniProtKB-KW"/>
</dbReference>
<sequence length="125" mass="13539">MSKLLLVGIGGFLGASCRFIVVDLINRNIQKPLIPFGTFTVNMLGCFMIGLLNGLAETRQIFTPEIRMLLFVGFLGSFTTFSTFGYETLTLTKEGDLLSGGLNILAHLLVGLPLVWLGGVSSRLL</sequence>
<organism evidence="10 11">
    <name type="scientific">SAR324 cluster bacterium</name>
    <dbReference type="NCBI Taxonomy" id="2024889"/>
    <lineage>
        <taxon>Bacteria</taxon>
        <taxon>Deltaproteobacteria</taxon>
        <taxon>SAR324 cluster</taxon>
    </lineage>
</organism>
<dbReference type="Pfam" id="PF02537">
    <property type="entry name" value="CRCB"/>
    <property type="match status" value="1"/>
</dbReference>
<keyword evidence="2 9" id="KW-1003">Cell membrane</keyword>
<comment type="caution">
    <text evidence="10">The sequence shown here is derived from an EMBL/GenBank/DDBJ whole genome shotgun (WGS) entry which is preliminary data.</text>
</comment>
<evidence type="ECO:0000256" key="1">
    <source>
        <dbReference type="ARBA" id="ARBA00004651"/>
    </source>
</evidence>